<organism evidence="2">
    <name type="scientific">Tanacetum cinerariifolium</name>
    <name type="common">Dalmatian daisy</name>
    <name type="synonym">Chrysanthemum cinerariifolium</name>
    <dbReference type="NCBI Taxonomy" id="118510"/>
    <lineage>
        <taxon>Eukaryota</taxon>
        <taxon>Viridiplantae</taxon>
        <taxon>Streptophyta</taxon>
        <taxon>Embryophyta</taxon>
        <taxon>Tracheophyta</taxon>
        <taxon>Spermatophyta</taxon>
        <taxon>Magnoliopsida</taxon>
        <taxon>eudicotyledons</taxon>
        <taxon>Gunneridae</taxon>
        <taxon>Pentapetalae</taxon>
        <taxon>asterids</taxon>
        <taxon>campanulids</taxon>
        <taxon>Asterales</taxon>
        <taxon>Asteraceae</taxon>
        <taxon>Asteroideae</taxon>
        <taxon>Anthemideae</taxon>
        <taxon>Anthemidinae</taxon>
        <taxon>Tanacetum</taxon>
    </lineage>
</organism>
<evidence type="ECO:0000256" key="1">
    <source>
        <dbReference type="SAM" id="MobiDB-lite"/>
    </source>
</evidence>
<proteinExistence type="predicted"/>
<comment type="caution">
    <text evidence="2">The sequence shown here is derived from an EMBL/GenBank/DDBJ whole genome shotgun (WGS) entry which is preliminary data.</text>
</comment>
<evidence type="ECO:0000313" key="2">
    <source>
        <dbReference type="EMBL" id="GFA63533.1"/>
    </source>
</evidence>
<dbReference type="AlphaFoldDB" id="A0A699JXR6"/>
<accession>A0A699JXR6</accession>
<dbReference type="EMBL" id="BKCJ010459271">
    <property type="protein sequence ID" value="GFA63533.1"/>
    <property type="molecule type" value="Genomic_DNA"/>
</dbReference>
<feature type="region of interest" description="Disordered" evidence="1">
    <location>
        <begin position="30"/>
        <end position="58"/>
    </location>
</feature>
<reference evidence="2" key="1">
    <citation type="journal article" date="2019" name="Sci. Rep.">
        <title>Draft genome of Tanacetum cinerariifolium, the natural source of mosquito coil.</title>
        <authorList>
            <person name="Yamashiro T."/>
            <person name="Shiraishi A."/>
            <person name="Satake H."/>
            <person name="Nakayama K."/>
        </authorList>
    </citation>
    <scope>NUCLEOTIDE SEQUENCE</scope>
</reference>
<sequence>MDKASPEHRECYEGLKNLMISTRLSSLHMSEEPEFEVAEYDVSHDQEENPDNDDEPKEKALSEKFTWENLEGNDYPSDLTKPLPLVNIRNHQKVLVDYLFNNDLKYLQGGISTMTYMTSLTKTKAIQYDLPGIEDMVPNIWSPVKVAYDKHALWGISHWREQHKTFYTYAQGLQSRHDVYSIKHILAVTKVDIIKKHGYRYRQEIVVRRTDNELYRFKEGDFSCLRINDIEDILLLVVHFRLFNSNKNVHKKSGYLQASQRSSTWSRKLPKEYQRHQARYYHIWHKEKRPINLHIKTLKDSFMSMSVGEIEKKRANIMIKAIDKQLKERKMMRILEKFVGGWDYETGLRLLQLMNM</sequence>
<protein>
    <submittedName>
        <fullName evidence="2">Uncharacterized protein</fullName>
    </submittedName>
</protein>
<name>A0A699JXR6_TANCI</name>
<gene>
    <name evidence="2" type="ORF">Tci_635505</name>
</gene>